<reference evidence="3 4" key="1">
    <citation type="submission" date="2019-05" db="EMBL/GenBank/DDBJ databases">
        <title>Another draft genome of Portunus trituberculatus and its Hox gene families provides insights of decapod evolution.</title>
        <authorList>
            <person name="Jeong J.-H."/>
            <person name="Song I."/>
            <person name="Kim S."/>
            <person name="Choi T."/>
            <person name="Kim D."/>
            <person name="Ryu S."/>
            <person name="Kim W."/>
        </authorList>
    </citation>
    <scope>NUCLEOTIDE SEQUENCE [LARGE SCALE GENOMIC DNA]</scope>
    <source>
        <tissue evidence="3">Muscle</tissue>
    </source>
</reference>
<keyword evidence="2" id="KW-0812">Transmembrane</keyword>
<keyword evidence="4" id="KW-1185">Reference proteome</keyword>
<name>A0A5B7GWP2_PORTR</name>
<evidence type="ECO:0000313" key="3">
    <source>
        <dbReference type="EMBL" id="MPC63302.1"/>
    </source>
</evidence>
<evidence type="ECO:0000256" key="1">
    <source>
        <dbReference type="SAM" id="MobiDB-lite"/>
    </source>
</evidence>
<evidence type="ECO:0000256" key="2">
    <source>
        <dbReference type="SAM" id="Phobius"/>
    </source>
</evidence>
<feature type="transmembrane region" description="Helical" evidence="2">
    <location>
        <begin position="125"/>
        <end position="147"/>
    </location>
</feature>
<evidence type="ECO:0000313" key="4">
    <source>
        <dbReference type="Proteomes" id="UP000324222"/>
    </source>
</evidence>
<dbReference type="AlphaFoldDB" id="A0A5B7GWP2"/>
<keyword evidence="2" id="KW-0472">Membrane</keyword>
<organism evidence="3 4">
    <name type="scientific">Portunus trituberculatus</name>
    <name type="common">Swimming crab</name>
    <name type="synonym">Neptunus trituberculatus</name>
    <dbReference type="NCBI Taxonomy" id="210409"/>
    <lineage>
        <taxon>Eukaryota</taxon>
        <taxon>Metazoa</taxon>
        <taxon>Ecdysozoa</taxon>
        <taxon>Arthropoda</taxon>
        <taxon>Crustacea</taxon>
        <taxon>Multicrustacea</taxon>
        <taxon>Malacostraca</taxon>
        <taxon>Eumalacostraca</taxon>
        <taxon>Eucarida</taxon>
        <taxon>Decapoda</taxon>
        <taxon>Pleocyemata</taxon>
        <taxon>Brachyura</taxon>
        <taxon>Eubrachyura</taxon>
        <taxon>Portunoidea</taxon>
        <taxon>Portunidae</taxon>
        <taxon>Portuninae</taxon>
        <taxon>Portunus</taxon>
    </lineage>
</organism>
<comment type="caution">
    <text evidence="3">The sequence shown here is derived from an EMBL/GenBank/DDBJ whole genome shotgun (WGS) entry which is preliminary data.</text>
</comment>
<accession>A0A5B7GWP2</accession>
<feature type="region of interest" description="Disordered" evidence="1">
    <location>
        <begin position="150"/>
        <end position="175"/>
    </location>
</feature>
<sequence>MFLSGAVIAGVTGRTLGGAAGGVAFLTPSITEAAVKSGCRLNVPAAGLAHYTTRPTPPRTHQVTISITIAINSETSTISHRPNTICHPGNTIRQGTYAVNFLSLLLLLLLLILLCLLLLLLLLLYLLLFLFLLLPSFVTAMLFFFSFTSSSSSSSSSTFSSSRGSCVPTRDAERGNHVLRLS</sequence>
<dbReference type="EMBL" id="VSRR010020641">
    <property type="protein sequence ID" value="MPC63302.1"/>
    <property type="molecule type" value="Genomic_DNA"/>
</dbReference>
<keyword evidence="2" id="KW-1133">Transmembrane helix</keyword>
<feature type="compositionally biased region" description="Low complexity" evidence="1">
    <location>
        <begin position="150"/>
        <end position="162"/>
    </location>
</feature>
<dbReference type="Proteomes" id="UP000324222">
    <property type="component" value="Unassembled WGS sequence"/>
</dbReference>
<gene>
    <name evidence="3" type="ORF">E2C01_057399</name>
</gene>
<feature type="transmembrane region" description="Helical" evidence="2">
    <location>
        <begin position="97"/>
        <end position="119"/>
    </location>
</feature>
<protein>
    <submittedName>
        <fullName evidence="3">Uncharacterized protein</fullName>
    </submittedName>
</protein>
<proteinExistence type="predicted"/>